<name>A0ACA9P082_9GLOM</name>
<organism evidence="1 2">
    <name type="scientific">Acaulospora colombiana</name>
    <dbReference type="NCBI Taxonomy" id="27376"/>
    <lineage>
        <taxon>Eukaryota</taxon>
        <taxon>Fungi</taxon>
        <taxon>Fungi incertae sedis</taxon>
        <taxon>Mucoromycota</taxon>
        <taxon>Glomeromycotina</taxon>
        <taxon>Glomeromycetes</taxon>
        <taxon>Diversisporales</taxon>
        <taxon>Acaulosporaceae</taxon>
        <taxon>Acaulospora</taxon>
    </lineage>
</organism>
<evidence type="ECO:0000313" key="1">
    <source>
        <dbReference type="EMBL" id="CAG8686397.1"/>
    </source>
</evidence>
<dbReference type="EMBL" id="CAJVPT010028161">
    <property type="protein sequence ID" value="CAG8686397.1"/>
    <property type="molecule type" value="Genomic_DNA"/>
</dbReference>
<feature type="non-terminal residue" evidence="1">
    <location>
        <position position="162"/>
    </location>
</feature>
<sequence>MMVFADETPPPIKIRAKRKIPKSKTPKLNSIHSSNPRPLLCAMPLAHKAVGRHESLSASQSPPRSEHPQYPDLADDNDSEEQPGPSPSTSSPPIMRAAREVNTQQPPVITGTTANSKTTAVTLTSKRASPIPSSPTLHTVLTDASPTSANNHEAPASMPPAK</sequence>
<proteinExistence type="predicted"/>
<accession>A0ACA9P082</accession>
<reference evidence="1" key="1">
    <citation type="submission" date="2021-06" db="EMBL/GenBank/DDBJ databases">
        <authorList>
            <person name="Kallberg Y."/>
            <person name="Tangrot J."/>
            <person name="Rosling A."/>
        </authorList>
    </citation>
    <scope>NUCLEOTIDE SEQUENCE</scope>
    <source>
        <strain evidence="1">CL356</strain>
    </source>
</reference>
<comment type="caution">
    <text evidence="1">The sequence shown here is derived from an EMBL/GenBank/DDBJ whole genome shotgun (WGS) entry which is preliminary data.</text>
</comment>
<keyword evidence="2" id="KW-1185">Reference proteome</keyword>
<evidence type="ECO:0000313" key="2">
    <source>
        <dbReference type="Proteomes" id="UP000789525"/>
    </source>
</evidence>
<dbReference type="Proteomes" id="UP000789525">
    <property type="component" value="Unassembled WGS sequence"/>
</dbReference>
<protein>
    <submittedName>
        <fullName evidence="1">12582_t:CDS:1</fullName>
    </submittedName>
</protein>
<gene>
    <name evidence="1" type="ORF">ACOLOM_LOCUS9583</name>
</gene>